<evidence type="ECO:0000259" key="8">
    <source>
        <dbReference type="Pfam" id="PF10502"/>
    </source>
</evidence>
<dbReference type="PRINTS" id="PR00727">
    <property type="entry name" value="LEADERPTASE"/>
</dbReference>
<gene>
    <name evidence="9" type="primary">lepB</name>
    <name evidence="9" type="ORF">WAK64_03590</name>
</gene>
<feature type="domain" description="Peptidase S26" evidence="8">
    <location>
        <begin position="12"/>
        <end position="177"/>
    </location>
</feature>
<dbReference type="Gene3D" id="2.10.109.10">
    <property type="entry name" value="Umud Fragment, subunit A"/>
    <property type="match status" value="1"/>
</dbReference>
<keyword evidence="5 6" id="KW-0378">Hydrolase</keyword>
<dbReference type="PANTHER" id="PTHR43390">
    <property type="entry name" value="SIGNAL PEPTIDASE I"/>
    <property type="match status" value="1"/>
</dbReference>
<dbReference type="NCBIfam" id="TIGR02227">
    <property type="entry name" value="sigpep_I_bact"/>
    <property type="match status" value="1"/>
</dbReference>
<dbReference type="Pfam" id="PF10502">
    <property type="entry name" value="Peptidase_S26"/>
    <property type="match status" value="1"/>
</dbReference>
<sequence length="186" mass="21295">MGKLVKKKNEVWEWTRALLIAAGIAAIIRFFLFSPIVVDGSSMVPTLQSGERMIMNKISYHFKEPDRFDIIVFHAPGNKDYIKRVIGLPGDEIKYQNDVLYINGEAYEEPYLDEYKAMFEGNNYTEDFTLEGVMSENTVPEGHVFVLGDNRPVSQDSRTIGPIKMEDVVGSTNIVFWPFNDVRYVK</sequence>
<dbReference type="PROSITE" id="PS00501">
    <property type="entry name" value="SPASE_I_1"/>
    <property type="match status" value="1"/>
</dbReference>
<comment type="caution">
    <text evidence="9">The sequence shown here is derived from an EMBL/GenBank/DDBJ whole genome shotgun (WGS) entry which is preliminary data.</text>
</comment>
<dbReference type="InterPro" id="IPR000223">
    <property type="entry name" value="Pept_S26A_signal_pept_1"/>
</dbReference>
<dbReference type="PROSITE" id="PS00760">
    <property type="entry name" value="SPASE_I_2"/>
    <property type="match status" value="1"/>
</dbReference>
<evidence type="ECO:0000256" key="1">
    <source>
        <dbReference type="ARBA" id="ARBA00000677"/>
    </source>
</evidence>
<reference evidence="9 10" key="1">
    <citation type="journal article" date="2018" name="J. Microbiol.">
        <title>Bacillus spongiae sp. nov., isolated from sponge of Jeju Island.</title>
        <authorList>
            <person name="Lee G.E."/>
            <person name="Im W.T."/>
            <person name="Park J.S."/>
        </authorList>
    </citation>
    <scope>NUCLEOTIDE SEQUENCE [LARGE SCALE GENOMIC DNA]</scope>
    <source>
        <strain evidence="9 10">135PIL107-10</strain>
    </source>
</reference>
<keyword evidence="6" id="KW-1133">Transmembrane helix</keyword>
<protein>
    <recommendedName>
        <fullName evidence="3 6">Signal peptidase I</fullName>
        <ecNumber evidence="3 6">3.4.21.89</ecNumber>
    </recommendedName>
</protein>
<organism evidence="9 10">
    <name type="scientific">Bacillus spongiae</name>
    <dbReference type="NCBI Taxonomy" id="2683610"/>
    <lineage>
        <taxon>Bacteria</taxon>
        <taxon>Bacillati</taxon>
        <taxon>Bacillota</taxon>
        <taxon>Bacilli</taxon>
        <taxon>Bacillales</taxon>
        <taxon>Bacillaceae</taxon>
        <taxon>Bacillus</taxon>
    </lineage>
</organism>
<dbReference type="EC" id="3.4.21.89" evidence="3 6"/>
<feature type="transmembrane region" description="Helical" evidence="6">
    <location>
        <begin position="17"/>
        <end position="38"/>
    </location>
</feature>
<dbReference type="InterPro" id="IPR019758">
    <property type="entry name" value="Pept_S26A_signal_pept_1_CS"/>
</dbReference>
<proteinExistence type="inferred from homology"/>
<evidence type="ECO:0000256" key="6">
    <source>
        <dbReference type="RuleBase" id="RU003993"/>
    </source>
</evidence>
<evidence type="ECO:0000313" key="9">
    <source>
        <dbReference type="EMBL" id="MEI5906154.1"/>
    </source>
</evidence>
<comment type="subcellular location">
    <subcellularLocation>
        <location evidence="2">Cell membrane</location>
        <topology evidence="2">Single-pass type II membrane protein</topology>
    </subcellularLocation>
    <subcellularLocation>
        <location evidence="7">Membrane</location>
        <topology evidence="7">Single-pass type II membrane protein</topology>
    </subcellularLocation>
</comment>
<dbReference type="InterPro" id="IPR019757">
    <property type="entry name" value="Pept_S26A_signal_pept_1_Lys-AS"/>
</dbReference>
<evidence type="ECO:0000313" key="10">
    <source>
        <dbReference type="Proteomes" id="UP001312865"/>
    </source>
</evidence>
<dbReference type="GO" id="GO:0009003">
    <property type="term" value="F:signal peptidase activity"/>
    <property type="evidence" value="ECO:0007669"/>
    <property type="project" value="UniProtKB-EC"/>
</dbReference>
<dbReference type="EMBL" id="JBBAXC010000002">
    <property type="protein sequence ID" value="MEI5906154.1"/>
    <property type="molecule type" value="Genomic_DNA"/>
</dbReference>
<dbReference type="InterPro" id="IPR036286">
    <property type="entry name" value="LexA/Signal_pep-like_sf"/>
</dbReference>
<evidence type="ECO:0000256" key="5">
    <source>
        <dbReference type="ARBA" id="ARBA00022801"/>
    </source>
</evidence>
<dbReference type="Proteomes" id="UP001312865">
    <property type="component" value="Unassembled WGS sequence"/>
</dbReference>
<dbReference type="CDD" id="cd06530">
    <property type="entry name" value="S26_SPase_I"/>
    <property type="match status" value="1"/>
</dbReference>
<evidence type="ECO:0000256" key="4">
    <source>
        <dbReference type="ARBA" id="ARBA00022670"/>
    </source>
</evidence>
<dbReference type="InterPro" id="IPR019533">
    <property type="entry name" value="Peptidase_S26"/>
</dbReference>
<keyword evidence="6" id="KW-0812">Transmembrane</keyword>
<evidence type="ECO:0000256" key="3">
    <source>
        <dbReference type="ARBA" id="ARBA00013208"/>
    </source>
</evidence>
<accession>A0ABU8HAG8</accession>
<evidence type="ECO:0000256" key="2">
    <source>
        <dbReference type="ARBA" id="ARBA00004401"/>
    </source>
</evidence>
<keyword evidence="10" id="KW-1185">Reference proteome</keyword>
<dbReference type="PROSITE" id="PS00761">
    <property type="entry name" value="SPASE_I_3"/>
    <property type="match status" value="1"/>
</dbReference>
<name>A0ABU8HAG8_9BACI</name>
<dbReference type="InterPro" id="IPR019756">
    <property type="entry name" value="Pept_S26A_signal_pept_1_Ser-AS"/>
</dbReference>
<dbReference type="PANTHER" id="PTHR43390:SF8">
    <property type="entry name" value="SIGNAL PEPTIDASE I"/>
    <property type="match status" value="1"/>
</dbReference>
<comment type="catalytic activity">
    <reaction evidence="1 6">
        <text>Cleavage of hydrophobic, N-terminal signal or leader sequences from secreted and periplasmic proteins.</text>
        <dbReference type="EC" id="3.4.21.89"/>
    </reaction>
</comment>
<keyword evidence="6" id="KW-0472">Membrane</keyword>
<evidence type="ECO:0000256" key="7">
    <source>
        <dbReference type="RuleBase" id="RU362042"/>
    </source>
</evidence>
<comment type="similarity">
    <text evidence="7">Belongs to the peptidase S26 family.</text>
</comment>
<keyword evidence="4 6" id="KW-0645">Protease</keyword>
<dbReference type="SUPFAM" id="SSF51306">
    <property type="entry name" value="LexA/Signal peptidase"/>
    <property type="match status" value="1"/>
</dbReference>